<dbReference type="Pfam" id="PF01368">
    <property type="entry name" value="DHH"/>
    <property type="match status" value="1"/>
</dbReference>
<evidence type="ECO:0000256" key="2">
    <source>
        <dbReference type="ARBA" id="ARBA00019841"/>
    </source>
</evidence>
<dbReference type="Gene3D" id="3.10.310.30">
    <property type="match status" value="1"/>
</dbReference>
<dbReference type="NCBIfam" id="TIGR00644">
    <property type="entry name" value="recJ"/>
    <property type="match status" value="1"/>
</dbReference>
<dbReference type="InterPro" id="IPR004610">
    <property type="entry name" value="RecJ"/>
</dbReference>
<reference evidence="10" key="1">
    <citation type="submission" date="2016-01" db="EMBL/GenBank/DDBJ databases">
        <authorList>
            <person name="Mitreva M."/>
            <person name="Pepin K.H."/>
            <person name="Mihindukulasuriya K.A."/>
            <person name="Fulton R."/>
            <person name="Fronick C."/>
            <person name="O'Laughlin M."/>
            <person name="Miner T."/>
            <person name="Herter B."/>
            <person name="Rosa B.A."/>
            <person name="Cordes M."/>
            <person name="Tomlinson C."/>
            <person name="Wollam A."/>
            <person name="Palsikar V.B."/>
            <person name="Mardis E.R."/>
            <person name="Wilson R.K."/>
        </authorList>
    </citation>
    <scope>NUCLEOTIDE SEQUENCE [LARGE SCALE GENOMIC DNA]</scope>
    <source>
        <strain evidence="10">CMW8396</strain>
    </source>
</reference>
<dbReference type="STRING" id="134605.HMPREF3206_00670"/>
<evidence type="ECO:0000313" key="10">
    <source>
        <dbReference type="Proteomes" id="UP000070617"/>
    </source>
</evidence>
<protein>
    <recommendedName>
        <fullName evidence="2">Single-stranded-DNA-specific exonuclease RecJ</fullName>
    </recommendedName>
</protein>
<dbReference type="InterPro" id="IPR041122">
    <property type="entry name" value="RecJ_OB"/>
</dbReference>
<dbReference type="InterPro" id="IPR051673">
    <property type="entry name" value="SSDNA_exonuclease_RecJ"/>
</dbReference>
<accession>A0A133NH06</accession>
<gene>
    <name evidence="9" type="ORF">HMPREF3206_00670</name>
</gene>
<dbReference type="RefSeq" id="WP_060793545.1">
    <property type="nucleotide sequence ID" value="NZ_KQ956522.1"/>
</dbReference>
<sequence length="558" mass="64234">MGGYNSEKLLSTLLKNRGIQDFSKLHEFINPSVSSFRDPFLFENMETIVSMLEKAKKEGSRICIYGDYDVDGITGTAFLVKVFRQIGMDTLYYIPSRDEEGYGLTKKNIDFLLEKGVKLVITVDTGYNSLEDIAYAKSKSMEVIISDHHKTVREEGDEDILFLNPKLSQSYEFKFLSGAGVALKIAQALYQRLHLDLNELYQYLDIIMIGTIADVVPMVDENRIIIKNGLRILQKTKVKGLSYLLKYLKFGDKHINTTDVSYYISPLINSLGRVGTSRIAADFFIKEDDFEIYNIIEEMKKLNKKRRELEKNIYDDAIRSIEKNGKKGLKCIFLANRRWHPGVIGVVSSRLSLKFQVPVVLIALEGKLGKASCRSVRNISVYNILEEVKEDLVRYGGHDLAAGFTIEEEKVEKVRQYFMEYLSRDTQAVERKKKYTIDMELPLEAIGENLLKDIEKISPFGSENPHPLFLEKNLNFREIRKFGVDQRHFNGTLVKAGREYPAVGFDLGHRIQLDTYLAQTFDIVYYPEKVNLHGEKMIQIRIKDIIIKDEFYDIFIKS</sequence>
<keyword evidence="4" id="KW-0378">Hydrolase</keyword>
<evidence type="ECO:0000259" key="8">
    <source>
        <dbReference type="Pfam" id="PF17768"/>
    </source>
</evidence>
<dbReference type="InterPro" id="IPR003156">
    <property type="entry name" value="DHHA1_dom"/>
</dbReference>
<dbReference type="Pfam" id="PF02272">
    <property type="entry name" value="DHHA1"/>
    <property type="match status" value="1"/>
</dbReference>
<dbReference type="GO" id="GO:0006281">
    <property type="term" value="P:DNA repair"/>
    <property type="evidence" value="ECO:0007669"/>
    <property type="project" value="InterPro"/>
</dbReference>
<name>A0A133NH06_9FUSO</name>
<proteinExistence type="inferred from homology"/>
<evidence type="ECO:0000256" key="5">
    <source>
        <dbReference type="ARBA" id="ARBA00022839"/>
    </source>
</evidence>
<feature type="domain" description="DHHA1" evidence="7">
    <location>
        <begin position="333"/>
        <end position="422"/>
    </location>
</feature>
<dbReference type="InterPro" id="IPR001667">
    <property type="entry name" value="DDH_dom"/>
</dbReference>
<dbReference type="Pfam" id="PF17768">
    <property type="entry name" value="RecJ_OB"/>
    <property type="match status" value="1"/>
</dbReference>
<keyword evidence="10" id="KW-1185">Reference proteome</keyword>
<keyword evidence="3" id="KW-0540">Nuclease</keyword>
<dbReference type="PANTHER" id="PTHR30255">
    <property type="entry name" value="SINGLE-STRANDED-DNA-SPECIFIC EXONUCLEASE RECJ"/>
    <property type="match status" value="1"/>
</dbReference>
<feature type="domain" description="RecJ OB" evidence="8">
    <location>
        <begin position="437"/>
        <end position="544"/>
    </location>
</feature>
<dbReference type="GO" id="GO:0008409">
    <property type="term" value="F:5'-3' exonuclease activity"/>
    <property type="evidence" value="ECO:0007669"/>
    <property type="project" value="InterPro"/>
</dbReference>
<dbReference type="GO" id="GO:0006310">
    <property type="term" value="P:DNA recombination"/>
    <property type="evidence" value="ECO:0007669"/>
    <property type="project" value="InterPro"/>
</dbReference>
<comment type="caution">
    <text evidence="9">The sequence shown here is derived from an EMBL/GenBank/DDBJ whole genome shotgun (WGS) entry which is preliminary data.</text>
</comment>
<dbReference type="EMBL" id="LRPX01000026">
    <property type="protein sequence ID" value="KXA15584.1"/>
    <property type="molecule type" value="Genomic_DNA"/>
</dbReference>
<dbReference type="PATRIC" id="fig|134605.3.peg.673"/>
<feature type="domain" description="DDH" evidence="6">
    <location>
        <begin position="61"/>
        <end position="211"/>
    </location>
</feature>
<evidence type="ECO:0000259" key="6">
    <source>
        <dbReference type="Pfam" id="PF01368"/>
    </source>
</evidence>
<dbReference type="GO" id="GO:0003676">
    <property type="term" value="F:nucleic acid binding"/>
    <property type="evidence" value="ECO:0007669"/>
    <property type="project" value="InterPro"/>
</dbReference>
<evidence type="ECO:0000313" key="9">
    <source>
        <dbReference type="EMBL" id="KXA15584.1"/>
    </source>
</evidence>
<dbReference type="InterPro" id="IPR038763">
    <property type="entry name" value="DHH_sf"/>
</dbReference>
<evidence type="ECO:0000259" key="7">
    <source>
        <dbReference type="Pfam" id="PF02272"/>
    </source>
</evidence>
<evidence type="ECO:0000256" key="4">
    <source>
        <dbReference type="ARBA" id="ARBA00022801"/>
    </source>
</evidence>
<dbReference type="PANTHER" id="PTHR30255:SF2">
    <property type="entry name" value="SINGLE-STRANDED-DNA-SPECIFIC EXONUCLEASE RECJ"/>
    <property type="match status" value="1"/>
</dbReference>
<dbReference type="Proteomes" id="UP000070617">
    <property type="component" value="Unassembled WGS sequence"/>
</dbReference>
<organism evidence="9 10">
    <name type="scientific">Fusobacterium equinum</name>
    <dbReference type="NCBI Taxonomy" id="134605"/>
    <lineage>
        <taxon>Bacteria</taxon>
        <taxon>Fusobacteriati</taxon>
        <taxon>Fusobacteriota</taxon>
        <taxon>Fusobacteriia</taxon>
        <taxon>Fusobacteriales</taxon>
        <taxon>Fusobacteriaceae</taxon>
        <taxon>Fusobacterium</taxon>
    </lineage>
</organism>
<evidence type="ECO:0000256" key="1">
    <source>
        <dbReference type="ARBA" id="ARBA00005915"/>
    </source>
</evidence>
<dbReference type="Gene3D" id="3.90.1640.30">
    <property type="match status" value="1"/>
</dbReference>
<keyword evidence="5 9" id="KW-0269">Exonuclease</keyword>
<dbReference type="SUPFAM" id="SSF64182">
    <property type="entry name" value="DHH phosphoesterases"/>
    <property type="match status" value="1"/>
</dbReference>
<comment type="similarity">
    <text evidence="1">Belongs to the RecJ family.</text>
</comment>
<evidence type="ECO:0000256" key="3">
    <source>
        <dbReference type="ARBA" id="ARBA00022722"/>
    </source>
</evidence>
<dbReference type="AlphaFoldDB" id="A0A133NH06"/>